<evidence type="ECO:0000256" key="8">
    <source>
        <dbReference type="SAM" id="MobiDB-lite"/>
    </source>
</evidence>
<evidence type="ECO:0000313" key="11">
    <source>
        <dbReference type="EMBL" id="KAF1808538.1"/>
    </source>
</evidence>
<dbReference type="RefSeq" id="XP_033530169.1">
    <property type="nucleotide sequence ID" value="XM_033677225.1"/>
</dbReference>
<dbReference type="OrthoDB" id="361242at2759"/>
<evidence type="ECO:0000259" key="9">
    <source>
        <dbReference type="Pfam" id="PF08743"/>
    </source>
</evidence>
<feature type="region of interest" description="Disordered" evidence="8">
    <location>
        <begin position="186"/>
        <end position="220"/>
    </location>
</feature>
<keyword evidence="12" id="KW-1185">Reference proteome</keyword>
<comment type="subunit">
    <text evidence="7">Component of the SMC5-SMC6 complex.</text>
</comment>
<dbReference type="Pfam" id="PF15412">
    <property type="entry name" value="Nse4-Nse3_bdg"/>
    <property type="match status" value="1"/>
</dbReference>
<reference evidence="11 13" key="1">
    <citation type="submission" date="2020-01" db="EMBL/GenBank/DDBJ databases">
        <authorList>
            <consortium name="DOE Joint Genome Institute"/>
            <person name="Haridas S."/>
            <person name="Albert R."/>
            <person name="Binder M."/>
            <person name="Bloem J."/>
            <person name="Labutti K."/>
            <person name="Salamov A."/>
            <person name="Andreopoulos B."/>
            <person name="Baker S.E."/>
            <person name="Barry K."/>
            <person name="Bills G."/>
            <person name="Bluhm B.H."/>
            <person name="Cannon C."/>
            <person name="Castanera R."/>
            <person name="Culley D.E."/>
            <person name="Daum C."/>
            <person name="Ezra D."/>
            <person name="Gonzalez J.B."/>
            <person name="Henrissat B."/>
            <person name="Kuo A."/>
            <person name="Liang C."/>
            <person name="Lipzen A."/>
            <person name="Lutzoni F."/>
            <person name="Magnuson J."/>
            <person name="Mondo S."/>
            <person name="Nolan M."/>
            <person name="Ohm R."/>
            <person name="Pangilinan J."/>
            <person name="Park H.-J."/>
            <person name="Ramirez L."/>
            <person name="Alfaro M."/>
            <person name="Sun H."/>
            <person name="Tritt A."/>
            <person name="Yoshinaga Y."/>
            <person name="Zwiers L.-H."/>
            <person name="Turgeon B.G."/>
            <person name="Goodwin S.B."/>
            <person name="Spatafora J.W."/>
            <person name="Crous P.W."/>
            <person name="Grigoriev I.V."/>
        </authorList>
    </citation>
    <scope>NUCLEOTIDE SEQUENCE</scope>
    <source>
        <strain evidence="11 13">CBS 781.70</strain>
    </source>
</reference>
<dbReference type="GO" id="GO:0005634">
    <property type="term" value="C:nucleus"/>
    <property type="evidence" value="ECO:0007669"/>
    <property type="project" value="UniProtKB-SubCell"/>
</dbReference>
<dbReference type="InterPro" id="IPR027786">
    <property type="entry name" value="Nse4/EID"/>
</dbReference>
<dbReference type="Proteomes" id="UP000504638">
    <property type="component" value="Unplaced"/>
</dbReference>
<evidence type="ECO:0000313" key="12">
    <source>
        <dbReference type="Proteomes" id="UP000504638"/>
    </source>
</evidence>
<evidence type="ECO:0000256" key="1">
    <source>
        <dbReference type="ARBA" id="ARBA00004123"/>
    </source>
</evidence>
<dbReference type="GeneID" id="54417795"/>
<feature type="compositionally biased region" description="Basic and acidic residues" evidence="8">
    <location>
        <begin position="42"/>
        <end position="76"/>
    </location>
</feature>
<dbReference type="PANTHER" id="PTHR16140:SF0">
    <property type="entry name" value="NON-STRUCTURAL MAINTENANCE OF CHROMOSOMES ELEMENT 4"/>
    <property type="match status" value="1"/>
</dbReference>
<evidence type="ECO:0000313" key="13">
    <source>
        <dbReference type="RefSeq" id="XP_033530169.1"/>
    </source>
</evidence>
<feature type="region of interest" description="Disordered" evidence="8">
    <location>
        <begin position="22"/>
        <end position="89"/>
    </location>
</feature>
<dbReference type="PANTHER" id="PTHR16140">
    <property type="entry name" value="NON-STRUCTURAL MAINTENANCE OF CHROMOSOMES ELEMENT 4"/>
    <property type="match status" value="1"/>
</dbReference>
<keyword evidence="4 7" id="KW-0233">DNA recombination</keyword>
<comment type="similarity">
    <text evidence="2 7">Belongs to the NSE4 family.</text>
</comment>
<dbReference type="Pfam" id="PF08743">
    <property type="entry name" value="Nse4_C"/>
    <property type="match status" value="1"/>
</dbReference>
<evidence type="ECO:0000256" key="2">
    <source>
        <dbReference type="ARBA" id="ARBA00008997"/>
    </source>
</evidence>
<feature type="compositionally biased region" description="Basic and acidic residues" evidence="8">
    <location>
        <begin position="265"/>
        <end position="284"/>
    </location>
</feature>
<reference evidence="13" key="3">
    <citation type="submission" date="2025-04" db="UniProtKB">
        <authorList>
            <consortium name="RefSeq"/>
        </authorList>
    </citation>
    <scope>IDENTIFICATION</scope>
    <source>
        <strain evidence="13">CBS 781.70</strain>
    </source>
</reference>
<feature type="compositionally biased region" description="Acidic residues" evidence="8">
    <location>
        <begin position="210"/>
        <end position="220"/>
    </location>
</feature>
<protein>
    <recommendedName>
        <fullName evidence="7">Non-structural maintenance of chromosomes element 4</fullName>
    </recommendedName>
</protein>
<evidence type="ECO:0000256" key="7">
    <source>
        <dbReference type="RuleBase" id="RU365071"/>
    </source>
</evidence>
<dbReference type="AlphaFoldDB" id="A0A6G1FS39"/>
<sequence>MAQLNTAASPDSVASRRYLSLSVLSDKENAPQARKNRSKGKAPMERPTTERSVDTRSPKRRRLEEVDPNARHRAREEDNEVYDPNQNEEERRRIRLGMRAVEREVKDRHQELMQPDNTEINGLLERQNVCMDSVRQTADATIDSRILHGIGDLIHKKTTAMTLGDSSTGVDVDEFVSKCISFMRLGGAGNGDDRPANTQTQRRRARRNVDEDEDDEDGDGDACAWDVFGEQACFPSNRRPAVSGFLLGPLSVQKRVRQSQRRVGLRRDTQGPVTKPKEITREDLEQTESNDTPSLCKKIRDLLVKEYDARRARITPYEDQLEDMDEEEAETVFKNAGLANDWNMSLFQFAINPSSFGQTVENLFYISFMVKDGGAALGQDENGFPTIRYENPPDAAKRREQELQRNQAIFSLDWATWEKLIKLFNIRTPMIPHREYDTSAVRGWYG</sequence>
<reference evidence="13" key="2">
    <citation type="submission" date="2020-04" db="EMBL/GenBank/DDBJ databases">
        <authorList>
            <consortium name="NCBI Genome Project"/>
        </authorList>
    </citation>
    <scope>NUCLEOTIDE SEQUENCE</scope>
    <source>
        <strain evidence="13">CBS 781.70</strain>
    </source>
</reference>
<comment type="function">
    <text evidence="7">Component of the SMC5-SMC6 complex, that promotes sister chromatid alignment after DNA damage and facilitates double-stranded DNA breaks (DSBs) repair via homologous recombination between sister chromatids.</text>
</comment>
<evidence type="ECO:0000256" key="3">
    <source>
        <dbReference type="ARBA" id="ARBA00022763"/>
    </source>
</evidence>
<keyword evidence="5 7" id="KW-0234">DNA repair</keyword>
<feature type="domain" description="Nse4/EID protein Nse3/MAGE-binding" evidence="10">
    <location>
        <begin position="143"/>
        <end position="195"/>
    </location>
</feature>
<keyword evidence="3 7" id="KW-0227">DNA damage</keyword>
<dbReference type="EMBL" id="ML975182">
    <property type="protein sequence ID" value="KAF1808538.1"/>
    <property type="molecule type" value="Genomic_DNA"/>
</dbReference>
<gene>
    <name evidence="11 13" type="ORF">P152DRAFT_424640</name>
</gene>
<evidence type="ECO:0000256" key="5">
    <source>
        <dbReference type="ARBA" id="ARBA00023204"/>
    </source>
</evidence>
<dbReference type="InterPro" id="IPR014854">
    <property type="entry name" value="Nse4_C"/>
</dbReference>
<evidence type="ECO:0000256" key="6">
    <source>
        <dbReference type="ARBA" id="ARBA00023242"/>
    </source>
</evidence>
<feature type="domain" description="Non-structural maintenance of chromosome element 4 C-terminal" evidence="9">
    <location>
        <begin position="344"/>
        <end position="431"/>
    </location>
</feature>
<evidence type="ECO:0000259" key="10">
    <source>
        <dbReference type="Pfam" id="PF15412"/>
    </source>
</evidence>
<evidence type="ECO:0000256" key="4">
    <source>
        <dbReference type="ARBA" id="ARBA00023172"/>
    </source>
</evidence>
<dbReference type="GO" id="GO:0006310">
    <property type="term" value="P:DNA recombination"/>
    <property type="evidence" value="ECO:0007669"/>
    <property type="project" value="UniProtKB-UniRule"/>
</dbReference>
<feature type="region of interest" description="Disordered" evidence="8">
    <location>
        <begin position="258"/>
        <end position="292"/>
    </location>
</feature>
<dbReference type="GO" id="GO:0030915">
    <property type="term" value="C:Smc5-Smc6 complex"/>
    <property type="evidence" value="ECO:0007669"/>
    <property type="project" value="UniProtKB-UniRule"/>
</dbReference>
<dbReference type="GO" id="GO:0006281">
    <property type="term" value="P:DNA repair"/>
    <property type="evidence" value="ECO:0007669"/>
    <property type="project" value="UniProtKB-UniRule"/>
</dbReference>
<organism evidence="11">
    <name type="scientific">Eremomyces bilateralis CBS 781.70</name>
    <dbReference type="NCBI Taxonomy" id="1392243"/>
    <lineage>
        <taxon>Eukaryota</taxon>
        <taxon>Fungi</taxon>
        <taxon>Dikarya</taxon>
        <taxon>Ascomycota</taxon>
        <taxon>Pezizomycotina</taxon>
        <taxon>Dothideomycetes</taxon>
        <taxon>Dothideomycetes incertae sedis</taxon>
        <taxon>Eremomycetales</taxon>
        <taxon>Eremomycetaceae</taxon>
        <taxon>Eremomyces</taxon>
    </lineage>
</organism>
<accession>A0A6G1FS39</accession>
<comment type="subcellular location">
    <subcellularLocation>
        <location evidence="1 7">Nucleus</location>
    </subcellularLocation>
</comment>
<name>A0A6G1FS39_9PEZI</name>
<proteinExistence type="inferred from homology"/>
<dbReference type="InterPro" id="IPR029225">
    <property type="entry name" value="Nse4_Nse3-bd"/>
</dbReference>
<keyword evidence="6 7" id="KW-0539">Nucleus</keyword>